<feature type="transmembrane region" description="Helical" evidence="1">
    <location>
        <begin position="45"/>
        <end position="65"/>
    </location>
</feature>
<dbReference type="Proteomes" id="UP001303046">
    <property type="component" value="Unassembled WGS sequence"/>
</dbReference>
<sequence length="218" mass="24297">MTEDNYCSLGLRDSPTAPHIELVLLGPPAYESPNEFVPPSKSTNLFMVITVTQLILAALLLYSGISCEIYAGGYHCSYYSIIWMSSLCLLNLPIGVIAAITRCDRLLSVHISLCVAVIVAGIATGVISVLDYITIGTTQWCYENNVFCIIAEHDPRRIFHIGTHFAKSDFVGCVWQFKIGLSIVTLSIFGVIFIVFLNILSIILSSQRIKRWSKFRRR</sequence>
<organism evidence="2 3">
    <name type="scientific">Necator americanus</name>
    <name type="common">Human hookworm</name>
    <dbReference type="NCBI Taxonomy" id="51031"/>
    <lineage>
        <taxon>Eukaryota</taxon>
        <taxon>Metazoa</taxon>
        <taxon>Ecdysozoa</taxon>
        <taxon>Nematoda</taxon>
        <taxon>Chromadorea</taxon>
        <taxon>Rhabditida</taxon>
        <taxon>Rhabditina</taxon>
        <taxon>Rhabditomorpha</taxon>
        <taxon>Strongyloidea</taxon>
        <taxon>Ancylostomatidae</taxon>
        <taxon>Bunostominae</taxon>
        <taxon>Necator</taxon>
    </lineage>
</organism>
<comment type="caution">
    <text evidence="2">The sequence shown here is derived from an EMBL/GenBank/DDBJ whole genome shotgun (WGS) entry which is preliminary data.</text>
</comment>
<feature type="transmembrane region" description="Helical" evidence="1">
    <location>
        <begin position="179"/>
        <end position="204"/>
    </location>
</feature>
<proteinExistence type="predicted"/>
<name>A0ABR1D656_NECAM</name>
<evidence type="ECO:0008006" key="4">
    <source>
        <dbReference type="Google" id="ProtNLM"/>
    </source>
</evidence>
<keyword evidence="1" id="KW-0812">Transmembrane</keyword>
<feature type="transmembrane region" description="Helical" evidence="1">
    <location>
        <begin position="77"/>
        <end position="100"/>
    </location>
</feature>
<feature type="transmembrane region" description="Helical" evidence="1">
    <location>
        <begin position="107"/>
        <end position="130"/>
    </location>
</feature>
<keyword evidence="3" id="KW-1185">Reference proteome</keyword>
<keyword evidence="1" id="KW-0472">Membrane</keyword>
<keyword evidence="1" id="KW-1133">Transmembrane helix</keyword>
<evidence type="ECO:0000313" key="2">
    <source>
        <dbReference type="EMBL" id="KAK6746009.1"/>
    </source>
</evidence>
<accession>A0ABR1D656</accession>
<gene>
    <name evidence="2" type="primary">Necator_chrIII.g13006</name>
    <name evidence="2" type="ORF">RB195_012239</name>
</gene>
<evidence type="ECO:0000256" key="1">
    <source>
        <dbReference type="SAM" id="Phobius"/>
    </source>
</evidence>
<reference evidence="2 3" key="1">
    <citation type="submission" date="2023-08" db="EMBL/GenBank/DDBJ databases">
        <title>A Necator americanus chromosomal reference genome.</title>
        <authorList>
            <person name="Ilik V."/>
            <person name="Petrzelkova K.J."/>
            <person name="Pardy F."/>
            <person name="Fuh T."/>
            <person name="Niatou-Singa F.S."/>
            <person name="Gouil Q."/>
            <person name="Baker L."/>
            <person name="Ritchie M.E."/>
            <person name="Jex A.R."/>
            <person name="Gazzola D."/>
            <person name="Li H."/>
            <person name="Toshio Fujiwara R."/>
            <person name="Zhan B."/>
            <person name="Aroian R.V."/>
            <person name="Pafco B."/>
            <person name="Schwarz E.M."/>
        </authorList>
    </citation>
    <scope>NUCLEOTIDE SEQUENCE [LARGE SCALE GENOMIC DNA]</scope>
    <source>
        <strain evidence="2 3">Aroian</strain>
        <tissue evidence="2">Whole animal</tissue>
    </source>
</reference>
<protein>
    <recommendedName>
        <fullName evidence="4">G-protein coupled receptors family 1 profile domain-containing protein</fullName>
    </recommendedName>
</protein>
<dbReference type="EMBL" id="JAVFWL010000003">
    <property type="protein sequence ID" value="KAK6746009.1"/>
    <property type="molecule type" value="Genomic_DNA"/>
</dbReference>
<evidence type="ECO:0000313" key="3">
    <source>
        <dbReference type="Proteomes" id="UP001303046"/>
    </source>
</evidence>